<name>A0ACC0JT97_CHOFU</name>
<comment type="caution">
    <text evidence="1">The sequence shown here is derived from an EMBL/GenBank/DDBJ whole genome shotgun (WGS) entry which is preliminary data.</text>
</comment>
<organism evidence="1 2">
    <name type="scientific">Choristoneura fumiferana</name>
    <name type="common">Spruce budworm moth</name>
    <name type="synonym">Archips fumiferana</name>
    <dbReference type="NCBI Taxonomy" id="7141"/>
    <lineage>
        <taxon>Eukaryota</taxon>
        <taxon>Metazoa</taxon>
        <taxon>Ecdysozoa</taxon>
        <taxon>Arthropoda</taxon>
        <taxon>Hexapoda</taxon>
        <taxon>Insecta</taxon>
        <taxon>Pterygota</taxon>
        <taxon>Neoptera</taxon>
        <taxon>Endopterygota</taxon>
        <taxon>Lepidoptera</taxon>
        <taxon>Glossata</taxon>
        <taxon>Ditrysia</taxon>
        <taxon>Tortricoidea</taxon>
        <taxon>Tortricidae</taxon>
        <taxon>Tortricinae</taxon>
        <taxon>Choristoneura</taxon>
    </lineage>
</organism>
<sequence>MNSGLQHCGVGDKKKPPHYFSKKGSLRKVKEAYENKSLLVNRGVNQRDCGTMKPPRAEVCAFNTSQLGPCSAENSYGYKDKMPCFIIKLNRIYNWNPDYYDDPHNLPPDMPADVKDYIANKTTTDFERRRVWLSCKGERPGDVEALGPLSYYPYPGIDETFFPYDNTPGYLSPLVAVQLLKPVHHQIINIRCRAWARNIHYTDSLKDRIGSTHFEIMID</sequence>
<protein>
    <submittedName>
        <fullName evidence="1">Uncharacterized protein</fullName>
    </submittedName>
</protein>
<evidence type="ECO:0000313" key="2">
    <source>
        <dbReference type="Proteomes" id="UP001064048"/>
    </source>
</evidence>
<gene>
    <name evidence="1" type="ORF">MSG28_001939</name>
</gene>
<dbReference type="EMBL" id="CM046103">
    <property type="protein sequence ID" value="KAI8427384.1"/>
    <property type="molecule type" value="Genomic_DNA"/>
</dbReference>
<dbReference type="Proteomes" id="UP001064048">
    <property type="component" value="Chromosome 3"/>
</dbReference>
<accession>A0ACC0JT97</accession>
<reference evidence="1 2" key="1">
    <citation type="journal article" date="2022" name="Genome Biol. Evol.">
        <title>The Spruce Budworm Genome: Reconstructing the Evolutionary History of Antifreeze Proteins.</title>
        <authorList>
            <person name="Beliveau C."/>
            <person name="Gagne P."/>
            <person name="Picq S."/>
            <person name="Vernygora O."/>
            <person name="Keeling C.I."/>
            <person name="Pinkney K."/>
            <person name="Doucet D."/>
            <person name="Wen F."/>
            <person name="Johnston J.S."/>
            <person name="Maaroufi H."/>
            <person name="Boyle B."/>
            <person name="Laroche J."/>
            <person name="Dewar K."/>
            <person name="Juretic N."/>
            <person name="Blackburn G."/>
            <person name="Nisole A."/>
            <person name="Brunet B."/>
            <person name="Brandao M."/>
            <person name="Lumley L."/>
            <person name="Duan J."/>
            <person name="Quan G."/>
            <person name="Lucarotti C.J."/>
            <person name="Roe A.D."/>
            <person name="Sperling F.A.H."/>
            <person name="Levesque R.C."/>
            <person name="Cusson M."/>
        </authorList>
    </citation>
    <scope>NUCLEOTIDE SEQUENCE [LARGE SCALE GENOMIC DNA]</scope>
    <source>
        <strain evidence="1">Glfc:IPQL:Cfum</strain>
    </source>
</reference>
<proteinExistence type="predicted"/>
<keyword evidence="2" id="KW-1185">Reference proteome</keyword>
<evidence type="ECO:0000313" key="1">
    <source>
        <dbReference type="EMBL" id="KAI8427384.1"/>
    </source>
</evidence>